<keyword evidence="2" id="KW-1185">Reference proteome</keyword>
<sequence>MRPARWDTESVRQAFVHDAVVTMEADGDARAPGGAITVALCGHWDHEPPCPLAPHSTDAQRSGDQVRLRVLFAAEPTAETEVRGRIDAALSRGSLTGPDGVTTRWLLRDARPGLLRDDEAEHADRLIRH</sequence>
<accession>A0A6P2C220</accession>
<dbReference type="Proteomes" id="UP000460272">
    <property type="component" value="Unassembled WGS sequence"/>
</dbReference>
<evidence type="ECO:0000313" key="1">
    <source>
        <dbReference type="EMBL" id="TVZ04997.1"/>
    </source>
</evidence>
<dbReference type="OrthoDB" id="3785690at2"/>
<proteinExistence type="predicted"/>
<dbReference type="AlphaFoldDB" id="A0A6P2C220"/>
<organism evidence="1 2">
    <name type="scientific">Trebonia kvetii</name>
    <dbReference type="NCBI Taxonomy" id="2480626"/>
    <lineage>
        <taxon>Bacteria</taxon>
        <taxon>Bacillati</taxon>
        <taxon>Actinomycetota</taxon>
        <taxon>Actinomycetes</taxon>
        <taxon>Streptosporangiales</taxon>
        <taxon>Treboniaceae</taxon>
        <taxon>Trebonia</taxon>
    </lineage>
</organism>
<reference evidence="1 2" key="1">
    <citation type="submission" date="2018-11" db="EMBL/GenBank/DDBJ databases">
        <title>Trebonia kvetii gen.nov., sp.nov., a novel acidophilic actinobacterium, and proposal of the new actinobacterial family Treboniaceae fam. nov.</title>
        <authorList>
            <person name="Rapoport D."/>
            <person name="Sagova-Mareckova M."/>
            <person name="Sedlacek I."/>
            <person name="Provaznik J."/>
            <person name="Kralova S."/>
            <person name="Pavlinic D."/>
            <person name="Benes V."/>
            <person name="Kopecky J."/>
        </authorList>
    </citation>
    <scope>NUCLEOTIDE SEQUENCE [LARGE SCALE GENOMIC DNA]</scope>
    <source>
        <strain evidence="1 2">15Tr583</strain>
    </source>
</reference>
<comment type="caution">
    <text evidence="1">The sequence shown here is derived from an EMBL/GenBank/DDBJ whole genome shotgun (WGS) entry which is preliminary data.</text>
</comment>
<gene>
    <name evidence="1" type="ORF">EAS64_10235</name>
</gene>
<evidence type="ECO:0000313" key="2">
    <source>
        <dbReference type="Proteomes" id="UP000460272"/>
    </source>
</evidence>
<dbReference type="EMBL" id="RPFW01000002">
    <property type="protein sequence ID" value="TVZ04997.1"/>
    <property type="molecule type" value="Genomic_DNA"/>
</dbReference>
<name>A0A6P2C220_9ACTN</name>
<protein>
    <submittedName>
        <fullName evidence="1">Uncharacterized protein</fullName>
    </submittedName>
</protein>